<dbReference type="PATRIC" id="fig|1679170.3.peg.5579"/>
<dbReference type="InterPro" id="IPR038292">
    <property type="entry name" value="YmfJ/YflH_sf"/>
</dbReference>
<evidence type="ECO:0000313" key="1">
    <source>
        <dbReference type="EMBL" id="KMY41508.1"/>
    </source>
</evidence>
<dbReference type="Gene3D" id="1.10.760.20">
    <property type="entry name" value="Protein of unknown function DUF3243"/>
    <property type="match status" value="1"/>
</dbReference>
<accession>A0A0K9G4G6</accession>
<dbReference type="InterPro" id="IPR021637">
    <property type="entry name" value="DUF3243"/>
</dbReference>
<dbReference type="EMBL" id="LFZW01000003">
    <property type="protein sequence ID" value="KMY41508.1"/>
    <property type="molecule type" value="Genomic_DNA"/>
</dbReference>
<protein>
    <recommendedName>
        <fullName evidence="3">DUF3243 domain-containing protein</fullName>
    </recommendedName>
</protein>
<dbReference type="Proteomes" id="UP000037146">
    <property type="component" value="Unassembled WGS sequence"/>
</dbReference>
<dbReference type="RefSeq" id="WP_049684097.1">
    <property type="nucleotide sequence ID" value="NZ_JBIVOD010000001.1"/>
</dbReference>
<dbReference type="OrthoDB" id="2382009at2"/>
<organism evidence="1 2">
    <name type="scientific">Peribacillus loiseleuriae</name>
    <dbReference type="NCBI Taxonomy" id="1679170"/>
    <lineage>
        <taxon>Bacteria</taxon>
        <taxon>Bacillati</taxon>
        <taxon>Bacillota</taxon>
        <taxon>Bacilli</taxon>
        <taxon>Bacillales</taxon>
        <taxon>Bacillaceae</taxon>
        <taxon>Peribacillus</taxon>
    </lineage>
</organism>
<evidence type="ECO:0008006" key="3">
    <source>
        <dbReference type="Google" id="ProtNLM"/>
    </source>
</evidence>
<proteinExistence type="predicted"/>
<evidence type="ECO:0000313" key="2">
    <source>
        <dbReference type="Proteomes" id="UP000037146"/>
    </source>
</evidence>
<dbReference type="STRING" id="1679170.AC625_24825"/>
<reference evidence="2" key="1">
    <citation type="submission" date="2015-07" db="EMBL/GenBank/DDBJ databases">
        <title>Genome sequencing project for genomic taxonomy and phylogenomics of Bacillus-like bacteria.</title>
        <authorList>
            <person name="Liu B."/>
            <person name="Wang J."/>
            <person name="Zhu Y."/>
            <person name="Liu G."/>
            <person name="Chen Q."/>
            <person name="Chen Z."/>
            <person name="Lan J."/>
            <person name="Che J."/>
            <person name="Ge C."/>
            <person name="Shi H."/>
            <person name="Pan Z."/>
            <person name="Liu X."/>
        </authorList>
    </citation>
    <scope>NUCLEOTIDE SEQUENCE [LARGE SCALE GENOMIC DNA]</scope>
    <source>
        <strain evidence="2">FJAT-27997</strain>
    </source>
</reference>
<comment type="caution">
    <text evidence="1">The sequence shown here is derived from an EMBL/GenBank/DDBJ whole genome shotgun (WGS) entry which is preliminary data.</text>
</comment>
<dbReference type="PIRSF" id="PIRSF004764">
    <property type="entry name" value="YmfJ"/>
    <property type="match status" value="1"/>
</dbReference>
<keyword evidence="2" id="KW-1185">Reference proteome</keyword>
<name>A0A0K9G4G6_9BACI</name>
<dbReference type="InterPro" id="IPR024702">
    <property type="entry name" value="Uncharacterised_YmfJ"/>
</dbReference>
<dbReference type="AlphaFoldDB" id="A0A0K9G4G6"/>
<sequence length="86" mass="9671">MSILENWDQWKNFLGDRLNQGESQGMDEGTINSLAFEIGDYLAQSVDPKNEQQRVLSDLWSVASEQEKHAIASVMVKLVENNGTSQ</sequence>
<gene>
    <name evidence="1" type="ORF">AC625_24825</name>
</gene>
<dbReference type="Pfam" id="PF11588">
    <property type="entry name" value="DUF3243"/>
    <property type="match status" value="1"/>
</dbReference>